<dbReference type="Proteomes" id="UP000199645">
    <property type="component" value="Unassembled WGS sequence"/>
</dbReference>
<feature type="domain" description="CMP/dCMP-type deaminase" evidence="1">
    <location>
        <begin position="3"/>
        <end position="131"/>
    </location>
</feature>
<proteinExistence type="predicted"/>
<protein>
    <submittedName>
        <fullName evidence="2">Diaminohydroxyphosphoribosylaminopyrimidine deaminase / 5-amino-6-(5-phosphoribosylamino)uracil reductase</fullName>
    </submittedName>
</protein>
<accession>A0A1I2E5V3</accession>
<dbReference type="PANTHER" id="PTHR11079:SF162">
    <property type="entry name" value="RIBOFLAVIN BIOSYNTHESIS PROTEIN PYRD, CHLOROPLASTIC"/>
    <property type="match status" value="1"/>
</dbReference>
<dbReference type="GO" id="GO:0008835">
    <property type="term" value="F:diaminohydroxyphosphoribosylaminopyrimidine deaminase activity"/>
    <property type="evidence" value="ECO:0007669"/>
    <property type="project" value="TreeGrafter"/>
</dbReference>
<dbReference type="RefSeq" id="WP_093612835.1">
    <property type="nucleotide sequence ID" value="NZ_BOMT01000034.1"/>
</dbReference>
<dbReference type="AlphaFoldDB" id="A0A1I2E5V3"/>
<gene>
    <name evidence="2" type="ORF">SAMN05421541_104190</name>
</gene>
<dbReference type="STRING" id="35752.SAMN05421541_104190"/>
<keyword evidence="3" id="KW-1185">Reference proteome</keyword>
<evidence type="ECO:0000313" key="2">
    <source>
        <dbReference type="EMBL" id="SFE87878.1"/>
    </source>
</evidence>
<sequence>MTAADRFWLSEAIRVSRLAPAVPDRYAVGAVIVDGDGAVLATGYTGETHPHHHAEEEALARLAGRPGLDLSAATLYTSLEPCTARRSRPATCTRLILEAGVGRVVLAWREPILFADCDGVETLRRHGVEVLELPELADQVRAVNSHVLRPAARLEIIG</sequence>
<dbReference type="PANTHER" id="PTHR11079">
    <property type="entry name" value="CYTOSINE DEAMINASE FAMILY MEMBER"/>
    <property type="match status" value="1"/>
</dbReference>
<dbReference type="Pfam" id="PF00383">
    <property type="entry name" value="dCMP_cyt_deam_1"/>
    <property type="match status" value="1"/>
</dbReference>
<dbReference type="SUPFAM" id="SSF53927">
    <property type="entry name" value="Cytidine deaminase-like"/>
    <property type="match status" value="1"/>
</dbReference>
<evidence type="ECO:0000313" key="3">
    <source>
        <dbReference type="Proteomes" id="UP000199645"/>
    </source>
</evidence>
<dbReference type="InterPro" id="IPR016193">
    <property type="entry name" value="Cytidine_deaminase-like"/>
</dbReference>
<reference evidence="2 3" key="1">
    <citation type="submission" date="2016-10" db="EMBL/GenBank/DDBJ databases">
        <authorList>
            <person name="de Groot N.N."/>
        </authorList>
    </citation>
    <scope>NUCLEOTIDE SEQUENCE [LARGE SCALE GENOMIC DNA]</scope>
    <source>
        <strain evidence="2 3">DSM 43019</strain>
    </source>
</reference>
<name>A0A1I2E5V3_9ACTN</name>
<dbReference type="InterPro" id="IPR002125">
    <property type="entry name" value="CMP_dCMP_dom"/>
</dbReference>
<dbReference type="Gene3D" id="3.40.140.10">
    <property type="entry name" value="Cytidine Deaminase, domain 2"/>
    <property type="match status" value="1"/>
</dbReference>
<evidence type="ECO:0000259" key="1">
    <source>
        <dbReference type="PROSITE" id="PS51747"/>
    </source>
</evidence>
<organism evidence="2 3">
    <name type="scientific">Actinoplanes philippinensis</name>
    <dbReference type="NCBI Taxonomy" id="35752"/>
    <lineage>
        <taxon>Bacteria</taxon>
        <taxon>Bacillati</taxon>
        <taxon>Actinomycetota</taxon>
        <taxon>Actinomycetes</taxon>
        <taxon>Micromonosporales</taxon>
        <taxon>Micromonosporaceae</taxon>
        <taxon>Actinoplanes</taxon>
    </lineage>
</organism>
<dbReference type="PROSITE" id="PS51747">
    <property type="entry name" value="CYT_DCMP_DEAMINASES_2"/>
    <property type="match status" value="1"/>
</dbReference>
<dbReference type="OrthoDB" id="9800865at2"/>
<dbReference type="EMBL" id="FONV01000004">
    <property type="protein sequence ID" value="SFE87878.1"/>
    <property type="molecule type" value="Genomic_DNA"/>
</dbReference>